<evidence type="ECO:0000256" key="2">
    <source>
        <dbReference type="SAM" id="SignalP"/>
    </source>
</evidence>
<accession>A0A0N0XI05</accession>
<name>A0A0N0XI05_9NEIS</name>
<dbReference type="PANTHER" id="PTHR30535">
    <property type="entry name" value="VITAMIN B12-BINDING PROTEIN"/>
    <property type="match status" value="1"/>
</dbReference>
<dbReference type="RefSeq" id="WP_053938420.1">
    <property type="nucleotide sequence ID" value="NZ_LAQT01000010.1"/>
</dbReference>
<comment type="caution">
    <text evidence="4">The sequence shown here is derived from an EMBL/GenBank/DDBJ whole genome shotgun (WGS) entry which is preliminary data.</text>
</comment>
<keyword evidence="5" id="KW-1185">Reference proteome</keyword>
<dbReference type="InterPro" id="IPR002491">
    <property type="entry name" value="ABC_transptr_periplasmic_BD"/>
</dbReference>
<dbReference type="OrthoDB" id="6495095at2"/>
<dbReference type="NCBIfam" id="NF038402">
    <property type="entry name" value="TroA_like"/>
    <property type="match status" value="1"/>
</dbReference>
<evidence type="ECO:0000313" key="4">
    <source>
        <dbReference type="EMBL" id="KPC52166.1"/>
    </source>
</evidence>
<dbReference type="AlphaFoldDB" id="A0A0N0XI05"/>
<evidence type="ECO:0000256" key="1">
    <source>
        <dbReference type="ARBA" id="ARBA00022729"/>
    </source>
</evidence>
<proteinExistence type="predicted"/>
<dbReference type="InterPro" id="IPR050902">
    <property type="entry name" value="ABC_Transporter_SBP"/>
</dbReference>
<feature type="signal peptide" evidence="2">
    <location>
        <begin position="1"/>
        <end position="18"/>
    </location>
</feature>
<dbReference type="Gene3D" id="3.40.50.1980">
    <property type="entry name" value="Nitrogenase molybdenum iron protein domain"/>
    <property type="match status" value="2"/>
</dbReference>
<dbReference type="STRING" id="857265.WG78_13940"/>
<dbReference type="SUPFAM" id="SSF53807">
    <property type="entry name" value="Helical backbone' metal receptor"/>
    <property type="match status" value="1"/>
</dbReference>
<dbReference type="GO" id="GO:0071281">
    <property type="term" value="P:cellular response to iron ion"/>
    <property type="evidence" value="ECO:0007669"/>
    <property type="project" value="TreeGrafter"/>
</dbReference>
<evidence type="ECO:0000259" key="3">
    <source>
        <dbReference type="PROSITE" id="PS50983"/>
    </source>
</evidence>
<gene>
    <name evidence="4" type="primary">btuF</name>
    <name evidence="4" type="ORF">WG78_13940</name>
</gene>
<dbReference type="EMBL" id="LAQT01000010">
    <property type="protein sequence ID" value="KPC52166.1"/>
    <property type="molecule type" value="Genomic_DNA"/>
</dbReference>
<sequence>MMRRGLAALLLCAAPAWAVLTVRDDAGRSVAVVAPAQRVIALAPHATELVAALAPERIVGVDSASNYPPTVAALPKVADFSSINVERILALRPDLVVVWESSAISQPLTVLLRHGIPVFVSKPQSPVEVAGGLRRIGHLLGQDKAADALAAQIVQRDRALRQRYAGAPPVRVFLQVNEKPLMSLSRKSFLGQALNTCGAVGPYDTAMVEAPLASTEVVLGFAPDVLISTGPLSTLQQWQAWPAIPAVAHKQVLSIADDIYVRPGPRLIDGMEKLCAAIDRIRAH</sequence>
<dbReference type="Pfam" id="PF01497">
    <property type="entry name" value="Peripla_BP_2"/>
    <property type="match status" value="1"/>
</dbReference>
<dbReference type="PANTHER" id="PTHR30535:SF34">
    <property type="entry name" value="MOLYBDATE-BINDING PROTEIN MOLA"/>
    <property type="match status" value="1"/>
</dbReference>
<evidence type="ECO:0000313" key="5">
    <source>
        <dbReference type="Proteomes" id="UP000037939"/>
    </source>
</evidence>
<feature type="chain" id="PRO_5005862978" evidence="2">
    <location>
        <begin position="19"/>
        <end position="284"/>
    </location>
</feature>
<keyword evidence="1 2" id="KW-0732">Signal</keyword>
<organism evidence="4 5">
    <name type="scientific">Amantichitinum ursilacus</name>
    <dbReference type="NCBI Taxonomy" id="857265"/>
    <lineage>
        <taxon>Bacteria</taxon>
        <taxon>Pseudomonadati</taxon>
        <taxon>Pseudomonadota</taxon>
        <taxon>Betaproteobacteria</taxon>
        <taxon>Neisseriales</taxon>
        <taxon>Chitinibacteraceae</taxon>
        <taxon>Amantichitinum</taxon>
    </lineage>
</organism>
<dbReference type="PATRIC" id="fig|857265.3.peg.2868"/>
<dbReference type="InterPro" id="IPR054828">
    <property type="entry name" value="Vit_B12_bind_prot"/>
</dbReference>
<reference evidence="4 5" key="1">
    <citation type="submission" date="2015-07" db="EMBL/GenBank/DDBJ databases">
        <title>Draft genome sequence of the Amantichitinum ursilacus IGB-41, a new chitin-degrading bacterium.</title>
        <authorList>
            <person name="Kirstahler P."/>
            <person name="Guenther M."/>
            <person name="Grumaz C."/>
            <person name="Rupp S."/>
            <person name="Zibek S."/>
            <person name="Sohn K."/>
        </authorList>
    </citation>
    <scope>NUCLEOTIDE SEQUENCE [LARGE SCALE GENOMIC DNA]</scope>
    <source>
        <strain evidence="4 5">IGB-41</strain>
    </source>
</reference>
<protein>
    <submittedName>
        <fullName evidence="4">Vitamin B12-binding protein</fullName>
    </submittedName>
</protein>
<dbReference type="PROSITE" id="PS50983">
    <property type="entry name" value="FE_B12_PBP"/>
    <property type="match status" value="1"/>
</dbReference>
<dbReference type="Proteomes" id="UP000037939">
    <property type="component" value="Unassembled WGS sequence"/>
</dbReference>
<feature type="domain" description="Fe/B12 periplasmic-binding" evidence="3">
    <location>
        <begin position="38"/>
        <end position="284"/>
    </location>
</feature>